<dbReference type="SUPFAM" id="SSF53659">
    <property type="entry name" value="Isocitrate/Isopropylmalate dehydrogenase-like"/>
    <property type="match status" value="1"/>
</dbReference>
<dbReference type="OrthoDB" id="23624at2157"/>
<dbReference type="GO" id="GO:0004449">
    <property type="term" value="F:isocitrate dehydrogenase (NAD+) activity"/>
    <property type="evidence" value="ECO:0007669"/>
    <property type="project" value="TreeGrafter"/>
</dbReference>
<dbReference type="GO" id="GO:0000287">
    <property type="term" value="F:magnesium ion binding"/>
    <property type="evidence" value="ECO:0007669"/>
    <property type="project" value="InterPro"/>
</dbReference>
<evidence type="ECO:0000259" key="3">
    <source>
        <dbReference type="SMART" id="SM01329"/>
    </source>
</evidence>
<dbReference type="InterPro" id="IPR019818">
    <property type="entry name" value="IsoCit/isopropylmalate_DH_CS"/>
</dbReference>
<name>A0A3R9RUF7_9CREN</name>
<dbReference type="Pfam" id="PF00180">
    <property type="entry name" value="Iso_dh"/>
    <property type="match status" value="1"/>
</dbReference>
<dbReference type="PANTHER" id="PTHR11835">
    <property type="entry name" value="DECARBOXYLATING DEHYDROGENASES-ISOCITRATE, ISOPROPYLMALATE, TARTRATE"/>
    <property type="match status" value="1"/>
</dbReference>
<sequence>MARYKIGIIEGDGIGPEVIRAALKFLDEIGEFEIVKVNAGYEYFRRAGRPIEEGGMETLREMDAVLKGPLTTLPGSETIKSINVMLRQELDLYANVRPFKSFRGISLRDLNFVIVRENTEGLYSGVEGRFKDIALSARFVTKAGCERIVRYAFNLARAEGFRKVTAVHKANILKVGDGFFRQIFLDIARDFPDIESDEVYVDAAAYYIVKEPKRFNIIVTLNLYGDILSDLAAGLVGSLGLCGSALIGDSIAVFEPVHGSAPDIAGRGIANPIGSIVSLGLMLKYLGTKNGDERMLKASKAVDNAVRNVLERREVLTPDLGGSSGTEGMTNAILAEFRELQNAE</sequence>
<protein>
    <submittedName>
        <fullName evidence="4">Isocitrate/isopropylmalate dehydrogenase family protein</fullName>
    </submittedName>
</protein>
<gene>
    <name evidence="4" type="ORF">D6D85_00160</name>
</gene>
<dbReference type="GO" id="GO:0051287">
    <property type="term" value="F:NAD binding"/>
    <property type="evidence" value="ECO:0007669"/>
    <property type="project" value="InterPro"/>
</dbReference>
<dbReference type="PROSITE" id="PS00470">
    <property type="entry name" value="IDH_IMDH"/>
    <property type="match status" value="1"/>
</dbReference>
<dbReference type="AlphaFoldDB" id="A0A3R9RUF7"/>
<evidence type="ECO:0000313" key="5">
    <source>
        <dbReference type="Proteomes" id="UP000277582"/>
    </source>
</evidence>
<accession>A0A3R9RUF7</accession>
<keyword evidence="2" id="KW-0560">Oxidoreductase</keyword>
<comment type="caution">
    <text evidence="4">The sequence shown here is derived from an EMBL/GenBank/DDBJ whole genome shotgun (WGS) entry which is preliminary data.</text>
</comment>
<evidence type="ECO:0000256" key="2">
    <source>
        <dbReference type="ARBA" id="ARBA00023002"/>
    </source>
</evidence>
<keyword evidence="5" id="KW-1185">Reference proteome</keyword>
<dbReference type="Proteomes" id="UP000277582">
    <property type="component" value="Unassembled WGS sequence"/>
</dbReference>
<comment type="similarity">
    <text evidence="1">Belongs to the isocitrate and isopropylmalate dehydrogenases family.</text>
</comment>
<dbReference type="GO" id="GO:0006099">
    <property type="term" value="P:tricarboxylic acid cycle"/>
    <property type="evidence" value="ECO:0007669"/>
    <property type="project" value="TreeGrafter"/>
</dbReference>
<dbReference type="GO" id="GO:0006102">
    <property type="term" value="P:isocitrate metabolic process"/>
    <property type="evidence" value="ECO:0007669"/>
    <property type="project" value="TreeGrafter"/>
</dbReference>
<dbReference type="SMART" id="SM01329">
    <property type="entry name" value="Iso_dh"/>
    <property type="match status" value="1"/>
</dbReference>
<proteinExistence type="inferred from homology"/>
<dbReference type="Gene3D" id="3.40.718.10">
    <property type="entry name" value="Isopropylmalate Dehydrogenase"/>
    <property type="match status" value="1"/>
</dbReference>
<evidence type="ECO:0000313" key="4">
    <source>
        <dbReference type="EMBL" id="RSN79082.1"/>
    </source>
</evidence>
<organism evidence="4 5">
    <name type="scientific">Candidatus Methanodesulfokora washburnensis</name>
    <dbReference type="NCBI Taxonomy" id="2478471"/>
    <lineage>
        <taxon>Archaea</taxon>
        <taxon>Thermoproteota</taxon>
        <taxon>Candidatus Korarchaeia</taxon>
        <taxon>Candidatus Korarchaeia incertae sedis</taxon>
        <taxon>Candidatus Methanodesulfokora</taxon>
    </lineage>
</organism>
<dbReference type="RefSeq" id="WP_125670016.1">
    <property type="nucleotide sequence ID" value="NZ_RCOS01000003.1"/>
</dbReference>
<evidence type="ECO:0000256" key="1">
    <source>
        <dbReference type="ARBA" id="ARBA00007769"/>
    </source>
</evidence>
<dbReference type="InterPro" id="IPR024084">
    <property type="entry name" value="IsoPropMal-DH-like_dom"/>
</dbReference>
<feature type="domain" description="Isopropylmalate dehydrogenase-like" evidence="3">
    <location>
        <begin position="5"/>
        <end position="333"/>
    </location>
</feature>
<reference evidence="4 5" key="1">
    <citation type="submission" date="2018-10" db="EMBL/GenBank/DDBJ databases">
        <title>Co-occurring genomic capacity for anaerobic methane metabolism and dissimilatory sulfite reduction discovered in the Korarchaeota.</title>
        <authorList>
            <person name="Mckay L.J."/>
            <person name="Dlakic M."/>
            <person name="Fields M.W."/>
            <person name="Delmont T.O."/>
            <person name="Eren A.M."/>
            <person name="Jay Z.J."/>
            <person name="Klingelsmith K.B."/>
            <person name="Rusch D.B."/>
            <person name="Inskeep W.P."/>
        </authorList>
    </citation>
    <scope>NUCLEOTIDE SEQUENCE [LARGE SCALE GENOMIC DNA]</scope>
    <source>
        <strain evidence="4 5">MDKW</strain>
    </source>
</reference>
<dbReference type="EMBL" id="RCOS01000003">
    <property type="protein sequence ID" value="RSN79082.1"/>
    <property type="molecule type" value="Genomic_DNA"/>
</dbReference>
<dbReference type="PANTHER" id="PTHR11835:SF34">
    <property type="entry name" value="ISOCITRATE DEHYDROGENASE [NAD] SUBUNIT ALPHA, MITOCHONDRIAL"/>
    <property type="match status" value="1"/>
</dbReference>